<organism evidence="2 3">
    <name type="scientific">Neorhodopirellula pilleata</name>
    <dbReference type="NCBI Taxonomy" id="2714738"/>
    <lineage>
        <taxon>Bacteria</taxon>
        <taxon>Pseudomonadati</taxon>
        <taxon>Planctomycetota</taxon>
        <taxon>Planctomycetia</taxon>
        <taxon>Pirellulales</taxon>
        <taxon>Pirellulaceae</taxon>
        <taxon>Neorhodopirellula</taxon>
    </lineage>
</organism>
<dbReference type="AlphaFoldDB" id="A0A5C5ZWS4"/>
<keyword evidence="3" id="KW-1185">Reference proteome</keyword>
<evidence type="ECO:0000313" key="3">
    <source>
        <dbReference type="Proteomes" id="UP000316213"/>
    </source>
</evidence>
<dbReference type="Proteomes" id="UP000316213">
    <property type="component" value="Unassembled WGS sequence"/>
</dbReference>
<evidence type="ECO:0000313" key="2">
    <source>
        <dbReference type="EMBL" id="TWT91478.1"/>
    </source>
</evidence>
<proteinExistence type="predicted"/>
<dbReference type="EMBL" id="SJPM01000015">
    <property type="protein sequence ID" value="TWT91478.1"/>
    <property type="molecule type" value="Genomic_DNA"/>
</dbReference>
<reference evidence="2 3" key="1">
    <citation type="submission" date="2019-02" db="EMBL/GenBank/DDBJ databases">
        <title>Deep-cultivation of Planctomycetes and their phenomic and genomic characterization uncovers novel biology.</title>
        <authorList>
            <person name="Wiegand S."/>
            <person name="Jogler M."/>
            <person name="Boedeker C."/>
            <person name="Pinto D."/>
            <person name="Vollmers J."/>
            <person name="Rivas-Marin E."/>
            <person name="Kohn T."/>
            <person name="Peeters S.H."/>
            <person name="Heuer A."/>
            <person name="Rast P."/>
            <person name="Oberbeckmann S."/>
            <person name="Bunk B."/>
            <person name="Jeske O."/>
            <person name="Meyerdierks A."/>
            <person name="Storesund J.E."/>
            <person name="Kallscheuer N."/>
            <person name="Luecker S."/>
            <person name="Lage O.M."/>
            <person name="Pohl T."/>
            <person name="Merkel B.J."/>
            <person name="Hornburger P."/>
            <person name="Mueller R.-W."/>
            <person name="Bruemmer F."/>
            <person name="Labrenz M."/>
            <person name="Spormann A.M."/>
            <person name="Op Den Camp H."/>
            <person name="Overmann J."/>
            <person name="Amann R."/>
            <person name="Jetten M.S.M."/>
            <person name="Mascher T."/>
            <person name="Medema M.H."/>
            <person name="Devos D.P."/>
            <person name="Kaster A.-K."/>
            <person name="Ovreas L."/>
            <person name="Rohde M."/>
            <person name="Galperin M.Y."/>
            <person name="Jogler C."/>
        </authorList>
    </citation>
    <scope>NUCLEOTIDE SEQUENCE [LARGE SCALE GENOMIC DNA]</scope>
    <source>
        <strain evidence="2 3">Pla100</strain>
    </source>
</reference>
<protein>
    <submittedName>
        <fullName evidence="2">Uncharacterized protein</fullName>
    </submittedName>
</protein>
<name>A0A5C5ZWS4_9BACT</name>
<sequence length="95" mass="10726">MVCYDSVVQFVPVFQKVMTMEVCIPVRELRDAFEARRANFERKVISRARDGSLFSTGTRYADQSESLSLRAIEGFLVEVGVIENSPVNSESPPEH</sequence>
<accession>A0A5C5ZWS4</accession>
<gene>
    <name evidence="1" type="ORF">Pla100_52790</name>
    <name evidence="2" type="ORF">Pla100_53280</name>
</gene>
<comment type="caution">
    <text evidence="2">The sequence shown here is derived from an EMBL/GenBank/DDBJ whole genome shotgun (WGS) entry which is preliminary data.</text>
</comment>
<dbReference type="EMBL" id="SJPM01000015">
    <property type="protein sequence ID" value="TWT91429.1"/>
    <property type="molecule type" value="Genomic_DNA"/>
</dbReference>
<evidence type="ECO:0000313" key="1">
    <source>
        <dbReference type="EMBL" id="TWT91429.1"/>
    </source>
</evidence>